<keyword evidence="3" id="KW-1185">Reference proteome</keyword>
<keyword evidence="1" id="KW-1133">Transmembrane helix</keyword>
<reference evidence="3" key="1">
    <citation type="journal article" date="2019" name="Int. J. Syst. Evol. Microbiol.">
        <title>The Global Catalogue of Microorganisms (GCM) 10K type strain sequencing project: providing services to taxonomists for standard genome sequencing and annotation.</title>
        <authorList>
            <consortium name="The Broad Institute Genomics Platform"/>
            <consortium name="The Broad Institute Genome Sequencing Center for Infectious Disease"/>
            <person name="Wu L."/>
            <person name="Ma J."/>
        </authorList>
    </citation>
    <scope>NUCLEOTIDE SEQUENCE [LARGE SCALE GENOMIC DNA]</scope>
    <source>
        <strain evidence="3">KCTC 62575</strain>
    </source>
</reference>
<comment type="caution">
    <text evidence="2">The sequence shown here is derived from an EMBL/GenBank/DDBJ whole genome shotgun (WGS) entry which is preliminary data.</text>
</comment>
<sequence>MSFSQYIMPILAQLCETCFFYALTVLKKAKRDHHMFDEAFNPAELEGFGLK</sequence>
<evidence type="ECO:0000256" key="1">
    <source>
        <dbReference type="SAM" id="Phobius"/>
    </source>
</evidence>
<keyword evidence="1" id="KW-0472">Membrane</keyword>
<dbReference type="Proteomes" id="UP001595455">
    <property type="component" value="Unassembled WGS sequence"/>
</dbReference>
<accession>A0ABV7BHT3</accession>
<feature type="transmembrane region" description="Helical" evidence="1">
    <location>
        <begin position="6"/>
        <end position="26"/>
    </location>
</feature>
<evidence type="ECO:0000313" key="2">
    <source>
        <dbReference type="EMBL" id="MFC2996371.1"/>
    </source>
</evidence>
<evidence type="ECO:0000313" key="3">
    <source>
        <dbReference type="Proteomes" id="UP001595455"/>
    </source>
</evidence>
<proteinExistence type="predicted"/>
<gene>
    <name evidence="2" type="ORF">ACFODO_14055</name>
</gene>
<dbReference type="RefSeq" id="WP_171405189.1">
    <property type="nucleotide sequence ID" value="NZ_JBHRSF010000067.1"/>
</dbReference>
<name>A0ABV7BHT3_9GAMM</name>
<dbReference type="EMBL" id="JBHRSF010000067">
    <property type="protein sequence ID" value="MFC2996371.1"/>
    <property type="molecule type" value="Genomic_DNA"/>
</dbReference>
<keyword evidence="1" id="KW-0812">Transmembrane</keyword>
<protein>
    <recommendedName>
        <fullName evidence="4">DUF1127 domain-containing protein</fullName>
    </recommendedName>
</protein>
<organism evidence="2 3">
    <name type="scientific">Acinetobacter sichuanensis</name>
    <dbReference type="NCBI Taxonomy" id="2136183"/>
    <lineage>
        <taxon>Bacteria</taxon>
        <taxon>Pseudomonadati</taxon>
        <taxon>Pseudomonadota</taxon>
        <taxon>Gammaproteobacteria</taxon>
        <taxon>Moraxellales</taxon>
        <taxon>Moraxellaceae</taxon>
        <taxon>Acinetobacter</taxon>
    </lineage>
</organism>
<evidence type="ECO:0008006" key="4">
    <source>
        <dbReference type="Google" id="ProtNLM"/>
    </source>
</evidence>